<protein>
    <submittedName>
        <fullName evidence="2">Uncharacterized protein</fullName>
    </submittedName>
</protein>
<feature type="chain" id="PRO_5046499742" evidence="1">
    <location>
        <begin position="29"/>
        <end position="296"/>
    </location>
</feature>
<evidence type="ECO:0000313" key="3">
    <source>
        <dbReference type="Proteomes" id="UP000637980"/>
    </source>
</evidence>
<keyword evidence="3" id="KW-1185">Reference proteome</keyword>
<proteinExistence type="predicted"/>
<accession>A0ABQ3EHL7</accession>
<feature type="signal peptide" evidence="1">
    <location>
        <begin position="1"/>
        <end position="28"/>
    </location>
</feature>
<evidence type="ECO:0000313" key="2">
    <source>
        <dbReference type="EMBL" id="GHB34995.1"/>
    </source>
</evidence>
<reference evidence="3" key="1">
    <citation type="journal article" date="2019" name="Int. J. Syst. Evol. Microbiol.">
        <title>The Global Catalogue of Microorganisms (GCM) 10K type strain sequencing project: providing services to taxonomists for standard genome sequencing and annotation.</title>
        <authorList>
            <consortium name="The Broad Institute Genomics Platform"/>
            <consortium name="The Broad Institute Genome Sequencing Center for Infectious Disease"/>
            <person name="Wu L."/>
            <person name="Ma J."/>
        </authorList>
    </citation>
    <scope>NUCLEOTIDE SEQUENCE [LARGE SCALE GENOMIC DNA]</scope>
    <source>
        <strain evidence="3">KCTC 12861</strain>
    </source>
</reference>
<sequence>MFANGTCKKLLSAASLAAALSIAATAHAKNGVLLTLSMCSDSNGFRDAYWAQKNTGAKQYPNVFYMREGGSIVKVIGTDDLADITDLMITAHGNCSQISTWTNSQFARLLKANLPVSKEIKTLTTVSCHGADTIGPKPETNSLLTELQKYFVDADLITGFKGVASIAGDGNGILDSKFSGNSYTDNVVDLGKLQAAKVANETFWKTTKLKIGVIDLPLRDFCDKVSENASFFSDNLLGDTIKALYEKTVDEIETQNSGWSDITKLLKTGAKPAACGPKHNVDAANYSSNNENCNQL</sequence>
<organism evidence="2 3">
    <name type="scientific">Pseudovibrio japonicus</name>
    <dbReference type="NCBI Taxonomy" id="366534"/>
    <lineage>
        <taxon>Bacteria</taxon>
        <taxon>Pseudomonadati</taxon>
        <taxon>Pseudomonadota</taxon>
        <taxon>Alphaproteobacteria</taxon>
        <taxon>Hyphomicrobiales</taxon>
        <taxon>Stappiaceae</taxon>
        <taxon>Pseudovibrio</taxon>
    </lineage>
</organism>
<name>A0ABQ3EHL7_9HYPH</name>
<dbReference type="RefSeq" id="WP_189437181.1">
    <property type="nucleotide sequence ID" value="NZ_BMXE01000004.1"/>
</dbReference>
<gene>
    <name evidence="2" type="ORF">GCM10007094_25580</name>
</gene>
<evidence type="ECO:0000256" key="1">
    <source>
        <dbReference type="SAM" id="SignalP"/>
    </source>
</evidence>
<comment type="caution">
    <text evidence="2">The sequence shown here is derived from an EMBL/GenBank/DDBJ whole genome shotgun (WGS) entry which is preliminary data.</text>
</comment>
<keyword evidence="1" id="KW-0732">Signal</keyword>
<dbReference type="EMBL" id="BMXE01000004">
    <property type="protein sequence ID" value="GHB34995.1"/>
    <property type="molecule type" value="Genomic_DNA"/>
</dbReference>
<dbReference type="Proteomes" id="UP000637980">
    <property type="component" value="Unassembled WGS sequence"/>
</dbReference>